<feature type="domain" description="Trichome birefringence-like C-terminal" evidence="3">
    <location>
        <begin position="249"/>
        <end position="385"/>
    </location>
</feature>
<keyword evidence="2" id="KW-0732">Signal</keyword>
<feature type="chain" id="PRO_5046299009" evidence="2">
    <location>
        <begin position="21"/>
        <end position="395"/>
    </location>
</feature>
<organism evidence="4 5">
    <name type="scientific">Coccomyxa viridis</name>
    <dbReference type="NCBI Taxonomy" id="1274662"/>
    <lineage>
        <taxon>Eukaryota</taxon>
        <taxon>Viridiplantae</taxon>
        <taxon>Chlorophyta</taxon>
        <taxon>core chlorophytes</taxon>
        <taxon>Trebouxiophyceae</taxon>
        <taxon>Trebouxiophyceae incertae sedis</taxon>
        <taxon>Coccomyxaceae</taxon>
        <taxon>Coccomyxa</taxon>
    </lineage>
</organism>
<comment type="similarity">
    <text evidence="1">Belongs to the PC-esterase family. TBL subfamily.</text>
</comment>
<gene>
    <name evidence="4" type="primary">g4496</name>
    <name evidence="4" type="ORF">VP750_LOCUS3829</name>
</gene>
<dbReference type="Proteomes" id="UP001497392">
    <property type="component" value="Unassembled WGS sequence"/>
</dbReference>
<dbReference type="PANTHER" id="PTHR32285">
    <property type="entry name" value="PROTEIN TRICHOME BIREFRINGENCE-LIKE 9-RELATED"/>
    <property type="match status" value="1"/>
</dbReference>
<feature type="domain" description="Trichome birefringence-like C-terminal" evidence="3">
    <location>
        <begin position="117"/>
        <end position="158"/>
    </location>
</feature>
<evidence type="ECO:0000256" key="1">
    <source>
        <dbReference type="ARBA" id="ARBA00007727"/>
    </source>
</evidence>
<dbReference type="InterPro" id="IPR026057">
    <property type="entry name" value="TBL_C"/>
</dbReference>
<comment type="caution">
    <text evidence="4">The sequence shown here is derived from an EMBL/GenBank/DDBJ whole genome shotgun (WGS) entry which is preliminary data.</text>
</comment>
<keyword evidence="5" id="KW-1185">Reference proteome</keyword>
<dbReference type="InterPro" id="IPR029962">
    <property type="entry name" value="TBL"/>
</dbReference>
<dbReference type="PANTHER" id="PTHR32285:SF48">
    <property type="entry name" value="PROTEIN TRICHOME BIREFRINGENCE-LIKE 19"/>
    <property type="match status" value="1"/>
</dbReference>
<sequence length="395" mass="45267">MRVSAVLLLGALWSILLVAAENKKPVSQVDADYLAPAAPTTHIHRQKCSDLGQVEALKGVWVKHPDHGYRGMSDMKECPSFINDFDCLADYVDPKYRQLGQREFRKVYEPHACELHAFNASHFSQCTKGQRIIIIGDSTMRQVFQSLACLLHKEVKDGFFMDWRDANASHTSIPFEREYMLSDEPTTPILKQNIGMFTLSSGAEVHIQSFGIFNLTLWDDVMAQFQPLTSRDIIYAEFGAWYPRFNNWNMHKPWDRYKADLLELFDKRLRNTEAMVLWRAYGPTHFGGSTGTFTAIESVLEDLPTSQVCEPAAYGEYYYDTEVMKYLQNCKEDCSHIHMLPVYHLSLGAHDSHHGSFGRGVDEGTIDCRHYCANVIDTWNQVLYNKLCFNSDDKT</sequence>
<evidence type="ECO:0000259" key="3">
    <source>
        <dbReference type="Pfam" id="PF13839"/>
    </source>
</evidence>
<dbReference type="Pfam" id="PF13839">
    <property type="entry name" value="PC-Esterase"/>
    <property type="match status" value="2"/>
</dbReference>
<protein>
    <submittedName>
        <fullName evidence="4">G4496 protein</fullName>
    </submittedName>
</protein>
<evidence type="ECO:0000256" key="2">
    <source>
        <dbReference type="SAM" id="SignalP"/>
    </source>
</evidence>
<dbReference type="EMBL" id="CAXHTA020000006">
    <property type="protein sequence ID" value="CAL5222170.1"/>
    <property type="molecule type" value="Genomic_DNA"/>
</dbReference>
<accession>A0ABP1FQE8</accession>
<feature type="signal peptide" evidence="2">
    <location>
        <begin position="1"/>
        <end position="20"/>
    </location>
</feature>
<reference evidence="4 5" key="1">
    <citation type="submission" date="2024-06" db="EMBL/GenBank/DDBJ databases">
        <authorList>
            <person name="Kraege A."/>
            <person name="Thomma B."/>
        </authorList>
    </citation>
    <scope>NUCLEOTIDE SEQUENCE [LARGE SCALE GENOMIC DNA]</scope>
</reference>
<name>A0ABP1FQE8_9CHLO</name>
<proteinExistence type="inferred from homology"/>
<evidence type="ECO:0000313" key="4">
    <source>
        <dbReference type="EMBL" id="CAL5222170.1"/>
    </source>
</evidence>
<evidence type="ECO:0000313" key="5">
    <source>
        <dbReference type="Proteomes" id="UP001497392"/>
    </source>
</evidence>